<feature type="region of interest" description="Disordered" evidence="1">
    <location>
        <begin position="788"/>
        <end position="813"/>
    </location>
</feature>
<sequence length="919" mass="102361">MNNAEKNAGKKKPPPPRYEHILTPAFVAAKGAKLEVEVHSAPFPRELLARLHRAWKSNPVARSDYLPTYALKELVQCVEPAVIGVNSELDQGSWLRALHLPDDERAVQFALEAWITTQVAPHQDDVDWPGLIKAALPLEWSTSEVNLLAHGTRPNGTANNPPFAYDLLPSYLATRWLEEKLALPGQRTGETSVLGPLGGRERSIFQWPPRELEDEDAYGLWTHQTAFRVVTMPHDERLVLRVTPHISRFGGRPPAYIPKRGYDKPAGATVLLHIPGGVLRSIERPLLLRAPVTVTGRMEQMTWKWQPGIARILPSLPSRHLYPDPDAVRTDPARYSGLRRADQESNDPVALLWHATGYTYLDPAYRSSEDNGDGARRRTHSHPADTGLQPIDHLQLFEGLNGPLREWGFEPIERIDKIPQRRAPRLQPVDPGAVYYLELWHSAPATYDAVHLALTRMLGYAHTAPIDGSDQPHIYHGPCEIRLQLRNPGTLTSGLPKPADGTTSEKAAHRRRLREERTVALREEFPATEHLAGCLVEIDKPVTYAAAQQDDPKPFLKQVLPSSLNRHVQCMHPVARPANPDAKKNGAKPFEGTAVRCDDVERAAASVRDILRSVGHLPRLPVPRGVKGPFELSTVHLARSRGGLVPMLLRMHTDGTTTGQLISTKGHPREDPMILKELPRALAAGRGRIPHRDRAALVDFLTQALALDTCTDRLFLIRAQTLRNKDVWPWLQNQHITPDSLLLPGVDCGVPTRGHPRTPAELPGLRIIRLNDDSDEIPLAFGVNQPYAPAASEETEEEPPSAEEAEEQNGDNPLSYEWGRYSGVVPWNEHTYLAINPRPDTHQLPKGVSKYIGPDANATRHGANPTSLEIHISFKQPTDNAADLASYVSGLRRCHLHTDTPTRLPLLNHLGRLMEEYID</sequence>
<feature type="region of interest" description="Disordered" evidence="1">
    <location>
        <begin position="491"/>
        <end position="511"/>
    </location>
</feature>
<dbReference type="AlphaFoldDB" id="A0AAE8VTG6"/>
<dbReference type="Pfam" id="PF18157">
    <property type="entry name" value="MID_pPIWI_RE"/>
    <property type="match status" value="1"/>
</dbReference>
<evidence type="ECO:0000259" key="3">
    <source>
        <dbReference type="Pfam" id="PF13111"/>
    </source>
</evidence>
<evidence type="ECO:0000313" key="6">
    <source>
        <dbReference type="Proteomes" id="UP000318720"/>
    </source>
</evidence>
<dbReference type="Pfam" id="PF13111">
    <property type="entry name" value="pPIWI_RE_X"/>
    <property type="match status" value="1"/>
</dbReference>
<dbReference type="InterPro" id="IPR024996">
    <property type="entry name" value="RNaseH_pPIWI_RE"/>
</dbReference>
<dbReference type="Proteomes" id="UP000318720">
    <property type="component" value="Unassembled WGS sequence"/>
</dbReference>
<proteinExistence type="predicted"/>
<feature type="region of interest" description="Disordered" evidence="1">
    <location>
        <begin position="364"/>
        <end position="388"/>
    </location>
</feature>
<protein>
    <submittedName>
        <fullName evidence="5">DUF3893 domain-containing protein</fullName>
    </submittedName>
</protein>
<dbReference type="EMBL" id="SPAZ01000367">
    <property type="protein sequence ID" value="TQE15525.1"/>
    <property type="molecule type" value="Genomic_DNA"/>
</dbReference>
<feature type="domain" description="pPIWI-RE RNaseH" evidence="2">
    <location>
        <begin position="691"/>
        <end position="918"/>
    </location>
</feature>
<reference evidence="5 6" key="1">
    <citation type="submission" date="2019-03" db="EMBL/GenBank/DDBJ databases">
        <title>Comparative genomic analyses of the sweetpotato soil rot pathogen, Streptomyces ipomoeae.</title>
        <authorList>
            <person name="Ruschel Soares N."/>
            <person name="Badger J.H."/>
            <person name="Huguet-Tapia J.C."/>
            <person name="Clark C.A."/>
            <person name="Pettis G.S."/>
        </authorList>
    </citation>
    <scope>NUCLEOTIDE SEQUENCE [LARGE SCALE GENOMIC DNA]</scope>
    <source>
        <strain evidence="5 6">88-35</strain>
    </source>
</reference>
<name>A0AAE8VTG6_9ACTN</name>
<dbReference type="InterPro" id="IPR040496">
    <property type="entry name" value="MID_pPIWI_RE"/>
</dbReference>
<feature type="compositionally biased region" description="Basic and acidic residues" evidence="1">
    <location>
        <begin position="367"/>
        <end position="376"/>
    </location>
</feature>
<comment type="caution">
    <text evidence="5">The sequence shown here is derived from an EMBL/GenBank/DDBJ whole genome shotgun (WGS) entry which is preliminary data.</text>
</comment>
<dbReference type="RefSeq" id="WP_141586465.1">
    <property type="nucleotide sequence ID" value="NZ_SPAZ01000367.1"/>
</dbReference>
<feature type="domain" description="Prokaryotic pPIWI-RE MID" evidence="4">
    <location>
        <begin position="480"/>
        <end position="619"/>
    </location>
</feature>
<evidence type="ECO:0000313" key="5">
    <source>
        <dbReference type="EMBL" id="TQE15525.1"/>
    </source>
</evidence>
<accession>A0AAE8VTG6</accession>
<gene>
    <name evidence="5" type="ORF">Sipo8835_45225</name>
</gene>
<feature type="domain" description="pPIWI-RE module N-terminal" evidence="3">
    <location>
        <begin position="30"/>
        <end position="420"/>
    </location>
</feature>
<dbReference type="Pfam" id="PF13032">
    <property type="entry name" value="RNaseH_pPIWI_RE"/>
    <property type="match status" value="1"/>
</dbReference>
<evidence type="ECO:0000259" key="2">
    <source>
        <dbReference type="Pfam" id="PF13032"/>
    </source>
</evidence>
<organism evidence="5 6">
    <name type="scientific">Streptomyces ipomoeae</name>
    <dbReference type="NCBI Taxonomy" id="103232"/>
    <lineage>
        <taxon>Bacteria</taxon>
        <taxon>Bacillati</taxon>
        <taxon>Actinomycetota</taxon>
        <taxon>Actinomycetes</taxon>
        <taxon>Kitasatosporales</taxon>
        <taxon>Streptomycetaceae</taxon>
        <taxon>Streptomyces</taxon>
    </lineage>
</organism>
<feature type="compositionally biased region" description="Acidic residues" evidence="1">
    <location>
        <begin position="793"/>
        <end position="809"/>
    </location>
</feature>
<dbReference type="InterPro" id="IPR025085">
    <property type="entry name" value="pPIWI_RE_X"/>
</dbReference>
<evidence type="ECO:0000259" key="4">
    <source>
        <dbReference type="Pfam" id="PF18157"/>
    </source>
</evidence>
<evidence type="ECO:0000256" key="1">
    <source>
        <dbReference type="SAM" id="MobiDB-lite"/>
    </source>
</evidence>